<dbReference type="PROSITE" id="PS50106">
    <property type="entry name" value="PDZ"/>
    <property type="match status" value="1"/>
</dbReference>
<dbReference type="InterPro" id="IPR001940">
    <property type="entry name" value="Peptidase_S1C"/>
</dbReference>
<dbReference type="Gene3D" id="2.30.42.10">
    <property type="match status" value="1"/>
</dbReference>
<proteinExistence type="inferred from homology"/>
<dbReference type="RefSeq" id="WP_145078679.1">
    <property type="nucleotide sequence ID" value="NZ_CP036425.1"/>
</dbReference>
<organism evidence="6 7">
    <name type="scientific">Poriferisphaera corsica</name>
    <dbReference type="NCBI Taxonomy" id="2528020"/>
    <lineage>
        <taxon>Bacteria</taxon>
        <taxon>Pseudomonadati</taxon>
        <taxon>Planctomycetota</taxon>
        <taxon>Phycisphaerae</taxon>
        <taxon>Phycisphaerales</taxon>
        <taxon>Phycisphaeraceae</taxon>
        <taxon>Poriferisphaera</taxon>
    </lineage>
</organism>
<dbReference type="Proteomes" id="UP000317369">
    <property type="component" value="Chromosome"/>
</dbReference>
<evidence type="ECO:0000256" key="3">
    <source>
        <dbReference type="ARBA" id="ARBA00022801"/>
    </source>
</evidence>
<keyword evidence="2 6" id="KW-0645">Protease</keyword>
<dbReference type="GO" id="GO:0004252">
    <property type="term" value="F:serine-type endopeptidase activity"/>
    <property type="evidence" value="ECO:0007669"/>
    <property type="project" value="InterPro"/>
</dbReference>
<dbReference type="PANTHER" id="PTHR43343:SF3">
    <property type="entry name" value="PROTEASE DO-LIKE 8, CHLOROPLASTIC"/>
    <property type="match status" value="1"/>
</dbReference>
<dbReference type="SMART" id="SM00228">
    <property type="entry name" value="PDZ"/>
    <property type="match status" value="1"/>
</dbReference>
<protein>
    <submittedName>
        <fullName evidence="6">Serine protease HtrA</fullName>
    </submittedName>
</protein>
<evidence type="ECO:0000259" key="5">
    <source>
        <dbReference type="PROSITE" id="PS50106"/>
    </source>
</evidence>
<evidence type="ECO:0000313" key="7">
    <source>
        <dbReference type="Proteomes" id="UP000317369"/>
    </source>
</evidence>
<evidence type="ECO:0000313" key="6">
    <source>
        <dbReference type="EMBL" id="QDU34604.1"/>
    </source>
</evidence>
<keyword evidence="4" id="KW-0720">Serine protease</keyword>
<reference evidence="6 7" key="1">
    <citation type="submission" date="2019-02" db="EMBL/GenBank/DDBJ databases">
        <title>Deep-cultivation of Planctomycetes and their phenomic and genomic characterization uncovers novel biology.</title>
        <authorList>
            <person name="Wiegand S."/>
            <person name="Jogler M."/>
            <person name="Boedeker C."/>
            <person name="Pinto D."/>
            <person name="Vollmers J."/>
            <person name="Rivas-Marin E."/>
            <person name="Kohn T."/>
            <person name="Peeters S.H."/>
            <person name="Heuer A."/>
            <person name="Rast P."/>
            <person name="Oberbeckmann S."/>
            <person name="Bunk B."/>
            <person name="Jeske O."/>
            <person name="Meyerdierks A."/>
            <person name="Storesund J.E."/>
            <person name="Kallscheuer N."/>
            <person name="Luecker S."/>
            <person name="Lage O.M."/>
            <person name="Pohl T."/>
            <person name="Merkel B.J."/>
            <person name="Hornburger P."/>
            <person name="Mueller R.-W."/>
            <person name="Bruemmer F."/>
            <person name="Labrenz M."/>
            <person name="Spormann A.M."/>
            <person name="Op den Camp H."/>
            <person name="Overmann J."/>
            <person name="Amann R."/>
            <person name="Jetten M.S.M."/>
            <person name="Mascher T."/>
            <person name="Medema M.H."/>
            <person name="Devos D.P."/>
            <person name="Kaster A.-K."/>
            <person name="Ovreas L."/>
            <person name="Rohde M."/>
            <person name="Galperin M.Y."/>
            <person name="Jogler C."/>
        </authorList>
    </citation>
    <scope>NUCLEOTIDE SEQUENCE [LARGE SCALE GENOMIC DNA]</scope>
    <source>
        <strain evidence="6 7">KS4</strain>
    </source>
</reference>
<dbReference type="GO" id="GO:0006508">
    <property type="term" value="P:proteolysis"/>
    <property type="evidence" value="ECO:0007669"/>
    <property type="project" value="UniProtKB-KW"/>
</dbReference>
<dbReference type="SUPFAM" id="SSF50494">
    <property type="entry name" value="Trypsin-like serine proteases"/>
    <property type="match status" value="1"/>
</dbReference>
<gene>
    <name evidence="6" type="primary">htrA</name>
    <name evidence="6" type="ORF">KS4_26750</name>
</gene>
<dbReference type="InterPro" id="IPR009003">
    <property type="entry name" value="Peptidase_S1_PA"/>
</dbReference>
<sequence>MNRSIQVLVTVGLLSIGGMLGHHFSSNSNSQQRSMFTQSAVAASDELTQSETLRSDEQYVVNLFKEASAGTVHINTMGRRVDLWTRRAYEVPQGSGSGFIWSKDGIIITNYHVIRQATSAKVVLNDGTEYKADLLGVSPNHDLAVLKIDTEGESLPTLELGLSENLQVGQDVFAIGNPFGLDQTLTTGIISALGREIRGAGGMPIDGVIQTDAAINPGNSGGPLLNSRGKVIGINTMIVSTSGSSAGIGFAVPIDTVQRVVPQIIETGKYQPAQLGIAVDQRVNIQIQRRLGIEGVAVLAVKEGSTAEAAGLTGLVRKQGRVQIGDVITAINGEPVKNVGDYMQILDKLKDGDVIRLDIQREIEIVEIEVELE</sequence>
<dbReference type="PRINTS" id="PR00834">
    <property type="entry name" value="PROTEASES2C"/>
</dbReference>
<dbReference type="Pfam" id="PF13365">
    <property type="entry name" value="Trypsin_2"/>
    <property type="match status" value="1"/>
</dbReference>
<dbReference type="InterPro" id="IPR043504">
    <property type="entry name" value="Peptidase_S1_PA_chymotrypsin"/>
</dbReference>
<evidence type="ECO:0000256" key="2">
    <source>
        <dbReference type="ARBA" id="ARBA00022670"/>
    </source>
</evidence>
<accession>A0A517YWK6</accession>
<dbReference type="InterPro" id="IPR036034">
    <property type="entry name" value="PDZ_sf"/>
</dbReference>
<keyword evidence="7" id="KW-1185">Reference proteome</keyword>
<feature type="domain" description="PDZ" evidence="5">
    <location>
        <begin position="264"/>
        <end position="339"/>
    </location>
</feature>
<dbReference type="InterPro" id="IPR001478">
    <property type="entry name" value="PDZ"/>
</dbReference>
<dbReference type="Pfam" id="PF13180">
    <property type="entry name" value="PDZ_2"/>
    <property type="match status" value="1"/>
</dbReference>
<dbReference type="Gene3D" id="2.40.10.10">
    <property type="entry name" value="Trypsin-like serine proteases"/>
    <property type="match status" value="2"/>
</dbReference>
<evidence type="ECO:0000256" key="4">
    <source>
        <dbReference type="ARBA" id="ARBA00022825"/>
    </source>
</evidence>
<evidence type="ECO:0000256" key="1">
    <source>
        <dbReference type="ARBA" id="ARBA00010541"/>
    </source>
</evidence>
<dbReference type="SUPFAM" id="SSF50156">
    <property type="entry name" value="PDZ domain-like"/>
    <property type="match status" value="1"/>
</dbReference>
<dbReference type="EMBL" id="CP036425">
    <property type="protein sequence ID" value="QDU34604.1"/>
    <property type="molecule type" value="Genomic_DNA"/>
</dbReference>
<dbReference type="OrthoDB" id="248175at2"/>
<dbReference type="KEGG" id="pcor:KS4_26750"/>
<keyword evidence="3" id="KW-0378">Hydrolase</keyword>
<name>A0A517YWK6_9BACT</name>
<dbReference type="InterPro" id="IPR051201">
    <property type="entry name" value="Chloro_Bact_Ser_Proteases"/>
</dbReference>
<dbReference type="PANTHER" id="PTHR43343">
    <property type="entry name" value="PEPTIDASE S12"/>
    <property type="match status" value="1"/>
</dbReference>
<dbReference type="FunFam" id="2.40.10.10:FF:000001">
    <property type="entry name" value="Periplasmic serine protease DegS"/>
    <property type="match status" value="1"/>
</dbReference>
<comment type="similarity">
    <text evidence="1">Belongs to the peptidase S1C family.</text>
</comment>
<dbReference type="AlphaFoldDB" id="A0A517YWK6"/>